<dbReference type="EMBL" id="JACHXW010000031">
    <property type="protein sequence ID" value="MBB3156000.1"/>
    <property type="molecule type" value="Genomic_DNA"/>
</dbReference>
<reference evidence="1 2" key="1">
    <citation type="submission" date="2020-08" db="EMBL/GenBank/DDBJ databases">
        <title>Genomic Encyclopedia of Type Strains, Phase III (KMG-III): the genomes of soil and plant-associated and newly described type strains.</title>
        <authorList>
            <person name="Whitman W."/>
        </authorList>
    </citation>
    <scope>NUCLEOTIDE SEQUENCE [LARGE SCALE GENOMIC DNA]</scope>
    <source>
        <strain evidence="1 2">CECT 8234</strain>
    </source>
</reference>
<sequence>MYLLLPFVGLVFEFKSVILPLFMRINPFVL</sequence>
<name>A0A7W5CEW4_9BACL</name>
<gene>
    <name evidence="1" type="ORF">FHS16_006116</name>
</gene>
<keyword evidence="2" id="KW-1185">Reference proteome</keyword>
<evidence type="ECO:0000313" key="1">
    <source>
        <dbReference type="EMBL" id="MBB3156000.1"/>
    </source>
</evidence>
<protein>
    <submittedName>
        <fullName evidence="1">Uncharacterized protein</fullName>
    </submittedName>
</protein>
<comment type="caution">
    <text evidence="1">The sequence shown here is derived from an EMBL/GenBank/DDBJ whole genome shotgun (WGS) entry which is preliminary data.</text>
</comment>
<organism evidence="1 2">
    <name type="scientific">Paenibacillus endophyticus</name>
    <dbReference type="NCBI Taxonomy" id="1294268"/>
    <lineage>
        <taxon>Bacteria</taxon>
        <taxon>Bacillati</taxon>
        <taxon>Bacillota</taxon>
        <taxon>Bacilli</taxon>
        <taxon>Bacillales</taxon>
        <taxon>Paenibacillaceae</taxon>
        <taxon>Paenibacillus</taxon>
    </lineage>
</organism>
<dbReference type="AlphaFoldDB" id="A0A7W5CEW4"/>
<dbReference type="Proteomes" id="UP000518605">
    <property type="component" value="Unassembled WGS sequence"/>
</dbReference>
<accession>A0A7W5CEW4</accession>
<proteinExistence type="predicted"/>
<evidence type="ECO:0000313" key="2">
    <source>
        <dbReference type="Proteomes" id="UP000518605"/>
    </source>
</evidence>